<feature type="binding site" evidence="11">
    <location>
        <begin position="11"/>
        <end position="16"/>
    </location>
    <ligand>
        <name>FAD</name>
        <dbReference type="ChEBI" id="CHEBI:57692"/>
    </ligand>
</feature>
<dbReference type="InterPro" id="IPR004416">
    <property type="entry name" value="MnmG"/>
</dbReference>
<evidence type="ECO:0000256" key="8">
    <source>
        <dbReference type="ARBA" id="ARBA00023027"/>
    </source>
</evidence>
<dbReference type="RefSeq" id="WP_183263340.1">
    <property type="nucleotide sequence ID" value="NZ_BAAAVZ010000001.1"/>
</dbReference>
<dbReference type="InterPro" id="IPR036188">
    <property type="entry name" value="FAD/NAD-bd_sf"/>
</dbReference>
<keyword evidence="5 11" id="KW-0285">Flavoprotein</keyword>
<feature type="domain" description="tRNA uridine 5-carboxymethylaminomethyl modification enzyme C-terminal subdomain" evidence="12">
    <location>
        <begin position="539"/>
        <end position="610"/>
    </location>
</feature>
<dbReference type="Pfam" id="PF21680">
    <property type="entry name" value="GIDA_C_1st"/>
    <property type="match status" value="1"/>
</dbReference>
<dbReference type="Pfam" id="PF13932">
    <property type="entry name" value="SAM_GIDA_C"/>
    <property type="match status" value="1"/>
</dbReference>
<dbReference type="NCBIfam" id="TIGR00136">
    <property type="entry name" value="mnmG_gidA"/>
    <property type="match status" value="1"/>
</dbReference>
<dbReference type="InterPro" id="IPR026904">
    <property type="entry name" value="MnmG_C"/>
</dbReference>
<dbReference type="SMART" id="SM01228">
    <property type="entry name" value="GIDA_assoc_3"/>
    <property type="match status" value="1"/>
</dbReference>
<keyword evidence="8 11" id="KW-0520">NAD</keyword>
<dbReference type="Proteomes" id="UP000539538">
    <property type="component" value="Unassembled WGS sequence"/>
</dbReference>
<dbReference type="Pfam" id="PF01134">
    <property type="entry name" value="GIDA"/>
    <property type="match status" value="1"/>
</dbReference>
<evidence type="ECO:0000256" key="9">
    <source>
        <dbReference type="ARBA" id="ARBA00025948"/>
    </source>
</evidence>
<dbReference type="PROSITE" id="PS01281">
    <property type="entry name" value="GIDA_2"/>
    <property type="match status" value="1"/>
</dbReference>
<keyword evidence="6 11" id="KW-0819">tRNA processing</keyword>
<dbReference type="PANTHER" id="PTHR11806:SF0">
    <property type="entry name" value="PROTEIN MTO1 HOMOLOG, MITOCHONDRIAL"/>
    <property type="match status" value="1"/>
</dbReference>
<evidence type="ECO:0000256" key="3">
    <source>
        <dbReference type="ARBA" id="ARBA00007653"/>
    </source>
</evidence>
<dbReference type="HAMAP" id="MF_00129">
    <property type="entry name" value="MnmG_GidA"/>
    <property type="match status" value="1"/>
</dbReference>
<proteinExistence type="inferred from homology"/>
<keyword evidence="7 11" id="KW-0274">FAD</keyword>
<dbReference type="EMBL" id="JACHOT010000004">
    <property type="protein sequence ID" value="MBB4651537.1"/>
    <property type="molecule type" value="Genomic_DNA"/>
</dbReference>
<gene>
    <name evidence="11" type="primary">mnmG</name>
    <name evidence="11" type="synonym">gidA</name>
    <name evidence="13" type="ORF">GGQ99_003304</name>
</gene>
<comment type="subcellular location">
    <subcellularLocation>
        <location evidence="11">Cytoplasm</location>
    </subcellularLocation>
</comment>
<dbReference type="InterPro" id="IPR020595">
    <property type="entry name" value="MnmG-rel_CS"/>
</dbReference>
<dbReference type="InterPro" id="IPR040131">
    <property type="entry name" value="MnmG_N"/>
</dbReference>
<dbReference type="InterPro" id="IPR044920">
    <property type="entry name" value="MnmG_C_subdom_sf"/>
</dbReference>
<dbReference type="Gene3D" id="1.10.10.1800">
    <property type="entry name" value="tRNA uridine 5-carboxymethylaminomethyl modification enzyme MnmG/GidA"/>
    <property type="match status" value="1"/>
</dbReference>
<feature type="binding site" evidence="11">
    <location>
        <position position="178"/>
    </location>
    <ligand>
        <name>FAD</name>
        <dbReference type="ChEBI" id="CHEBI:57692"/>
    </ligand>
</feature>
<evidence type="ECO:0000256" key="11">
    <source>
        <dbReference type="HAMAP-Rule" id="MF_00129"/>
    </source>
</evidence>
<keyword evidence="14" id="KW-1185">Reference proteome</keyword>
<evidence type="ECO:0000256" key="2">
    <source>
        <dbReference type="ARBA" id="ARBA00003717"/>
    </source>
</evidence>
<evidence type="ECO:0000256" key="5">
    <source>
        <dbReference type="ARBA" id="ARBA00022630"/>
    </source>
</evidence>
<sequence length="624" mass="67771">MRESYDVVVVGGGHAGCEAASAAARAGAKTALVTLRHDTIGTMSCNPAIGGLGKGHLVREIDAMDGLMGRVADAAGIQFRLLNRRKGPAVRGPRTQADRKLYRLAMQDAIAAQPNLAVVEAEVSDFIIDNDRVTAVVLGDGRELACAAVVLTTGTFLRGLIHIGERKFPAGRMNEQASMGLSETLKRAGLRLGRLKTGTPPRLDGRTIDWAALETQAADSDPVPFSLLTDSITNPQIECGITRTTEATHQIIRENLGRSAMYSGSIEGIGPRYCPSIEDKIVKFGDREGHQIFLEPEGLDDDTVYPNGISTSLPEDVQLDILKSIPGLERAVMLQPGYAIEYDHIDPRELEATLEARRIRGLFLAGQINGTTGYEEAGAQGLLAGINAARLAGNSSQMILSRSQAYIGVMVDDLISRGISEPYRMFTSRAEFRLSLRADNADERLTPLAIELGIASEEREARFGEMTARVDAARALIKSHILSPNEARRHGIEVNLDGVKRSLYELLAYPNIDLNQLVKILPELASIDAKTAEAIETEAKYAVYLDRQKADAALMLKEEERVIPETLDFESVPGLSNELRQKMRTRRPRSLAEAQRIDGMTPAALAIILSHVRNAEALARRGAA</sequence>
<dbReference type="Gene3D" id="3.50.50.60">
    <property type="entry name" value="FAD/NAD(P)-binding domain"/>
    <property type="match status" value="2"/>
</dbReference>
<dbReference type="InterPro" id="IPR049312">
    <property type="entry name" value="GIDA_C_N"/>
</dbReference>
<evidence type="ECO:0000256" key="6">
    <source>
        <dbReference type="ARBA" id="ARBA00022694"/>
    </source>
</evidence>
<dbReference type="InterPro" id="IPR002218">
    <property type="entry name" value="MnmG-rel"/>
</dbReference>
<evidence type="ECO:0000256" key="10">
    <source>
        <dbReference type="ARBA" id="ARBA00031800"/>
    </source>
</evidence>
<protein>
    <recommendedName>
        <fullName evidence="4 11">tRNA uridine 5-carboxymethylaminomethyl modification enzyme MnmG</fullName>
    </recommendedName>
    <alternativeName>
        <fullName evidence="10 11">Glucose-inhibited division protein A</fullName>
    </alternativeName>
</protein>
<dbReference type="Gene3D" id="1.10.150.570">
    <property type="entry name" value="GidA associated domain, C-terminal subdomain"/>
    <property type="match status" value="1"/>
</dbReference>
<dbReference type="InterPro" id="IPR047001">
    <property type="entry name" value="MnmG_C_subdom"/>
</dbReference>
<evidence type="ECO:0000256" key="7">
    <source>
        <dbReference type="ARBA" id="ARBA00022827"/>
    </source>
</evidence>
<comment type="subunit">
    <text evidence="9 11">Homodimer. Heterotetramer of two MnmE and two MnmG subunits.</text>
</comment>
<evidence type="ECO:0000313" key="13">
    <source>
        <dbReference type="EMBL" id="MBB4651537.1"/>
    </source>
</evidence>
<keyword evidence="11" id="KW-0963">Cytoplasm</keyword>
<dbReference type="SUPFAM" id="SSF51905">
    <property type="entry name" value="FAD/NAD(P)-binding domain"/>
    <property type="match status" value="1"/>
</dbReference>
<feature type="binding site" evidence="11">
    <location>
        <position position="367"/>
    </location>
    <ligand>
        <name>FAD</name>
        <dbReference type="ChEBI" id="CHEBI:57692"/>
    </ligand>
</feature>
<evidence type="ECO:0000259" key="12">
    <source>
        <dbReference type="SMART" id="SM01228"/>
    </source>
</evidence>
<comment type="similarity">
    <text evidence="3 11">Belongs to the MnmG family.</text>
</comment>
<feature type="binding site" evidence="11">
    <location>
        <begin position="270"/>
        <end position="284"/>
    </location>
    <ligand>
        <name>NAD(+)</name>
        <dbReference type="ChEBI" id="CHEBI:57540"/>
    </ligand>
</feature>
<dbReference type="PANTHER" id="PTHR11806">
    <property type="entry name" value="GLUCOSE INHIBITED DIVISION PROTEIN A"/>
    <property type="match status" value="1"/>
</dbReference>
<evidence type="ECO:0000313" key="14">
    <source>
        <dbReference type="Proteomes" id="UP000539538"/>
    </source>
</evidence>
<organism evidence="13 14">
    <name type="scientific">Aminobacter niigataensis</name>
    <dbReference type="NCBI Taxonomy" id="83265"/>
    <lineage>
        <taxon>Bacteria</taxon>
        <taxon>Pseudomonadati</taxon>
        <taxon>Pseudomonadota</taxon>
        <taxon>Alphaproteobacteria</taxon>
        <taxon>Hyphomicrobiales</taxon>
        <taxon>Phyllobacteriaceae</taxon>
        <taxon>Aminobacter</taxon>
    </lineage>
</organism>
<comment type="function">
    <text evidence="2 11">NAD-binding protein involved in the addition of a carboxymethylaminomethyl (cmnm) group at the wobble position (U34) of certain tRNAs, forming tRNA-cmnm(5)s(2)U34.</text>
</comment>
<comment type="cofactor">
    <cofactor evidence="1 11">
        <name>FAD</name>
        <dbReference type="ChEBI" id="CHEBI:57692"/>
    </cofactor>
</comment>
<accession>A0ABR6L434</accession>
<dbReference type="PROSITE" id="PS01280">
    <property type="entry name" value="GIDA_1"/>
    <property type="match status" value="1"/>
</dbReference>
<reference evidence="13 14" key="1">
    <citation type="submission" date="2020-08" db="EMBL/GenBank/DDBJ databases">
        <title>Genomic Encyclopedia of Type Strains, Phase IV (KMG-IV): sequencing the most valuable type-strain genomes for metagenomic binning, comparative biology and taxonomic classification.</title>
        <authorList>
            <person name="Goeker M."/>
        </authorList>
    </citation>
    <scope>NUCLEOTIDE SEQUENCE [LARGE SCALE GENOMIC DNA]</scope>
    <source>
        <strain evidence="13 14">DSM 7050</strain>
    </source>
</reference>
<feature type="binding site" evidence="11">
    <location>
        <position position="123"/>
    </location>
    <ligand>
        <name>FAD</name>
        <dbReference type="ChEBI" id="CHEBI:57692"/>
    </ligand>
</feature>
<evidence type="ECO:0000256" key="4">
    <source>
        <dbReference type="ARBA" id="ARBA00020461"/>
    </source>
</evidence>
<name>A0ABR6L434_9HYPH</name>
<comment type="caution">
    <text evidence="13">The sequence shown here is derived from an EMBL/GenBank/DDBJ whole genome shotgun (WGS) entry which is preliminary data.</text>
</comment>
<evidence type="ECO:0000256" key="1">
    <source>
        <dbReference type="ARBA" id="ARBA00001974"/>
    </source>
</evidence>